<name>A0A067N546_PLEO1</name>
<dbReference type="InParanoid" id="A0A067N546"/>
<accession>A0A067N546</accession>
<sequence length="413" mass="46633">MHPLQPHYRNLPNEVLRMIFSTLTDTHPRRPEALYNLLFVSRRVNAIAKPLFYRHVAIYCGLHYFGTEDDCLGFQACLHSLARSIASDSGASGAFVQALNLSIPERTVADGHERWLGETLELLLPHLPNLRKLTTFYIGAAEWPTAHLSLLPNPAKLTILTVNIVHDYPAFLEFLRACPLLECLYVDTVEDKNGILPETIPPDVIPRLRAVCCSPDFLYFCILAGRRIEHVNTFSDMPFAVYGNDPDMDALAAPMALVRSLAVEGSMSLEDILRAKVIAPYSHVEFLAIGIEDEIGVGDAQTMGELWSKELRYIYLQCEGCVPDHDAVAEAFLVAMPSLVILDVEIYRKGASRVSPRCTRYLRGNPREKNTDIQFVFPICDDLQEPLWVEEVEDLDGYRGREGEVCYQRRVRK</sequence>
<dbReference type="Proteomes" id="UP000027073">
    <property type="component" value="Unassembled WGS sequence"/>
</dbReference>
<dbReference type="EMBL" id="KL198014">
    <property type="protein sequence ID" value="KDQ22105.1"/>
    <property type="molecule type" value="Genomic_DNA"/>
</dbReference>
<dbReference type="HOGENOM" id="CLU_665842_0_0_1"/>
<dbReference type="AlphaFoldDB" id="A0A067N546"/>
<proteinExistence type="predicted"/>
<protein>
    <submittedName>
        <fullName evidence="1">Uncharacterized protein</fullName>
    </submittedName>
</protein>
<gene>
    <name evidence="1" type="ORF">PLEOSDRAFT_1086865</name>
</gene>
<dbReference type="OrthoDB" id="3082764at2759"/>
<evidence type="ECO:0000313" key="1">
    <source>
        <dbReference type="EMBL" id="KDQ22105.1"/>
    </source>
</evidence>
<organism evidence="1 2">
    <name type="scientific">Pleurotus ostreatus (strain PC15)</name>
    <name type="common">Oyster mushroom</name>
    <dbReference type="NCBI Taxonomy" id="1137138"/>
    <lineage>
        <taxon>Eukaryota</taxon>
        <taxon>Fungi</taxon>
        <taxon>Dikarya</taxon>
        <taxon>Basidiomycota</taxon>
        <taxon>Agaricomycotina</taxon>
        <taxon>Agaricomycetes</taxon>
        <taxon>Agaricomycetidae</taxon>
        <taxon>Agaricales</taxon>
        <taxon>Pleurotineae</taxon>
        <taxon>Pleurotaceae</taxon>
        <taxon>Pleurotus</taxon>
    </lineage>
</organism>
<reference evidence="2" key="1">
    <citation type="journal article" date="2014" name="Proc. Natl. Acad. Sci. U.S.A.">
        <title>Extensive sampling of basidiomycete genomes demonstrates inadequacy of the white-rot/brown-rot paradigm for wood decay fungi.</title>
        <authorList>
            <person name="Riley R."/>
            <person name="Salamov A.A."/>
            <person name="Brown D.W."/>
            <person name="Nagy L.G."/>
            <person name="Floudas D."/>
            <person name="Held B.W."/>
            <person name="Levasseur A."/>
            <person name="Lombard V."/>
            <person name="Morin E."/>
            <person name="Otillar R."/>
            <person name="Lindquist E.A."/>
            <person name="Sun H."/>
            <person name="LaButti K.M."/>
            <person name="Schmutz J."/>
            <person name="Jabbour D."/>
            <person name="Luo H."/>
            <person name="Baker S.E."/>
            <person name="Pisabarro A.G."/>
            <person name="Walton J.D."/>
            <person name="Blanchette R.A."/>
            <person name="Henrissat B."/>
            <person name="Martin F."/>
            <person name="Cullen D."/>
            <person name="Hibbett D.S."/>
            <person name="Grigoriev I.V."/>
        </authorList>
    </citation>
    <scope>NUCLEOTIDE SEQUENCE [LARGE SCALE GENOMIC DNA]</scope>
    <source>
        <strain evidence="2">PC15</strain>
    </source>
</reference>
<dbReference type="VEuPathDB" id="FungiDB:PLEOSDRAFT_1086865"/>
<evidence type="ECO:0000313" key="2">
    <source>
        <dbReference type="Proteomes" id="UP000027073"/>
    </source>
</evidence>